<evidence type="ECO:0000259" key="8">
    <source>
        <dbReference type="PROSITE" id="PS50928"/>
    </source>
</evidence>
<evidence type="ECO:0000256" key="5">
    <source>
        <dbReference type="ARBA" id="ARBA00022989"/>
    </source>
</evidence>
<dbReference type="InterPro" id="IPR000515">
    <property type="entry name" value="MetI-like"/>
</dbReference>
<protein>
    <submittedName>
        <fullName evidence="9">ABC transporter permease</fullName>
    </submittedName>
</protein>
<sequence length="308" mass="32851">MSESPEAAAVAPPAPAAERPLRRFVSAYAESRVALAGLALLLAIVLAAAFAPWLAPQNPYDLMQLDVLDGRLPPGSASGDGRLTYLLGTDEQGRDMLSAILYGLRISVGVGVAATLLALAIGMALGLAAGYFGGRFDAVLMRIADIQLSFPSILVAMILLALFGQGIDKIVVALVASQWAYYARTTRGTALVERRREYIDAARLLGLSTPRILFRHLLPNCLPPLIVVAALQVAAAIALEATLSFLGLGLPVTEPSLGLLISNGFQYLYSGRYWISVFPGVALLLIILAINLVADRLRDVLNPRLHER</sequence>
<keyword evidence="6 7" id="KW-0472">Membrane</keyword>
<dbReference type="CDD" id="cd06261">
    <property type="entry name" value="TM_PBP2"/>
    <property type="match status" value="1"/>
</dbReference>
<evidence type="ECO:0000256" key="2">
    <source>
        <dbReference type="ARBA" id="ARBA00022448"/>
    </source>
</evidence>
<feature type="transmembrane region" description="Helical" evidence="7">
    <location>
        <begin position="153"/>
        <end position="181"/>
    </location>
</feature>
<evidence type="ECO:0000256" key="4">
    <source>
        <dbReference type="ARBA" id="ARBA00022692"/>
    </source>
</evidence>
<proteinExistence type="inferred from homology"/>
<dbReference type="PROSITE" id="PS50928">
    <property type="entry name" value="ABC_TM1"/>
    <property type="match status" value="1"/>
</dbReference>
<gene>
    <name evidence="9" type="ORF">ACFPTN_06500</name>
</gene>
<keyword evidence="3" id="KW-1003">Cell membrane</keyword>
<evidence type="ECO:0000256" key="7">
    <source>
        <dbReference type="RuleBase" id="RU363032"/>
    </source>
</evidence>
<keyword evidence="5 7" id="KW-1133">Transmembrane helix</keyword>
<feature type="transmembrane region" description="Helical" evidence="7">
    <location>
        <begin position="225"/>
        <end position="253"/>
    </location>
</feature>
<keyword evidence="10" id="KW-1185">Reference proteome</keyword>
<keyword evidence="2 7" id="KW-0813">Transport</keyword>
<dbReference type="InterPro" id="IPR025966">
    <property type="entry name" value="OppC_N"/>
</dbReference>
<dbReference type="InterPro" id="IPR050366">
    <property type="entry name" value="BP-dependent_transpt_permease"/>
</dbReference>
<dbReference type="Pfam" id="PF12911">
    <property type="entry name" value="OppC_N"/>
    <property type="match status" value="1"/>
</dbReference>
<name>A0ABW1ANX8_9RHOO</name>
<dbReference type="PANTHER" id="PTHR43386:SF26">
    <property type="entry name" value="ABC TRANSPORTER PERMEASE PROTEIN"/>
    <property type="match status" value="1"/>
</dbReference>
<reference evidence="10" key="1">
    <citation type="journal article" date="2019" name="Int. J. Syst. Evol. Microbiol.">
        <title>The Global Catalogue of Microorganisms (GCM) 10K type strain sequencing project: providing services to taxonomists for standard genome sequencing and annotation.</title>
        <authorList>
            <consortium name="The Broad Institute Genomics Platform"/>
            <consortium name="The Broad Institute Genome Sequencing Center for Infectious Disease"/>
            <person name="Wu L."/>
            <person name="Ma J."/>
        </authorList>
    </citation>
    <scope>NUCLEOTIDE SEQUENCE [LARGE SCALE GENOMIC DNA]</scope>
    <source>
        <strain evidence="10">SHR3</strain>
    </source>
</reference>
<evidence type="ECO:0000256" key="1">
    <source>
        <dbReference type="ARBA" id="ARBA00004651"/>
    </source>
</evidence>
<accession>A0ABW1ANX8</accession>
<dbReference type="Gene3D" id="1.10.3720.10">
    <property type="entry name" value="MetI-like"/>
    <property type="match status" value="1"/>
</dbReference>
<dbReference type="SUPFAM" id="SSF161098">
    <property type="entry name" value="MetI-like"/>
    <property type="match status" value="1"/>
</dbReference>
<evidence type="ECO:0000313" key="10">
    <source>
        <dbReference type="Proteomes" id="UP001595974"/>
    </source>
</evidence>
<comment type="subcellular location">
    <subcellularLocation>
        <location evidence="1 7">Cell membrane</location>
        <topology evidence="1 7">Multi-pass membrane protein</topology>
    </subcellularLocation>
</comment>
<keyword evidence="4 7" id="KW-0812">Transmembrane</keyword>
<dbReference type="Proteomes" id="UP001595974">
    <property type="component" value="Unassembled WGS sequence"/>
</dbReference>
<feature type="domain" description="ABC transmembrane type-1" evidence="8">
    <location>
        <begin position="104"/>
        <end position="294"/>
    </location>
</feature>
<comment type="caution">
    <text evidence="9">The sequence shown here is derived from an EMBL/GenBank/DDBJ whole genome shotgun (WGS) entry which is preliminary data.</text>
</comment>
<dbReference type="PANTHER" id="PTHR43386">
    <property type="entry name" value="OLIGOPEPTIDE TRANSPORT SYSTEM PERMEASE PROTEIN APPC"/>
    <property type="match status" value="1"/>
</dbReference>
<comment type="similarity">
    <text evidence="7">Belongs to the binding-protein-dependent transport system permease family.</text>
</comment>
<evidence type="ECO:0000256" key="3">
    <source>
        <dbReference type="ARBA" id="ARBA00022475"/>
    </source>
</evidence>
<dbReference type="InterPro" id="IPR035906">
    <property type="entry name" value="MetI-like_sf"/>
</dbReference>
<evidence type="ECO:0000256" key="6">
    <source>
        <dbReference type="ARBA" id="ARBA00023136"/>
    </source>
</evidence>
<evidence type="ECO:0000313" key="9">
    <source>
        <dbReference type="EMBL" id="MFC5769018.1"/>
    </source>
</evidence>
<dbReference type="EMBL" id="JBHSOG010000023">
    <property type="protein sequence ID" value="MFC5769018.1"/>
    <property type="molecule type" value="Genomic_DNA"/>
</dbReference>
<organism evidence="9 10">
    <name type="scientific">Thauera sinica</name>
    <dbReference type="NCBI Taxonomy" id="2665146"/>
    <lineage>
        <taxon>Bacteria</taxon>
        <taxon>Pseudomonadati</taxon>
        <taxon>Pseudomonadota</taxon>
        <taxon>Betaproteobacteria</taxon>
        <taxon>Rhodocyclales</taxon>
        <taxon>Zoogloeaceae</taxon>
        <taxon>Thauera</taxon>
    </lineage>
</organism>
<dbReference type="Pfam" id="PF00528">
    <property type="entry name" value="BPD_transp_1"/>
    <property type="match status" value="1"/>
</dbReference>
<feature type="transmembrane region" description="Helical" evidence="7">
    <location>
        <begin position="106"/>
        <end position="132"/>
    </location>
</feature>
<feature type="transmembrane region" description="Helical" evidence="7">
    <location>
        <begin position="33"/>
        <end position="55"/>
    </location>
</feature>
<feature type="transmembrane region" description="Helical" evidence="7">
    <location>
        <begin position="273"/>
        <end position="294"/>
    </location>
</feature>
<dbReference type="RefSeq" id="WP_096446232.1">
    <property type="nucleotide sequence ID" value="NZ_JBHSOG010000023.1"/>
</dbReference>